<accession>A0A9W6KYV2</accession>
<reference evidence="1" key="2">
    <citation type="submission" date="2023-01" db="EMBL/GenBank/DDBJ databases">
        <authorList>
            <person name="Sun Q."/>
            <person name="Evtushenko L."/>
        </authorList>
    </citation>
    <scope>NUCLEOTIDE SEQUENCE</scope>
    <source>
        <strain evidence="1">VKM Ac-1069</strain>
    </source>
</reference>
<sequence length="161" mass="16788">MHRMAENVVVVTGAEPRQVLDVLGALDGAGSLELRAAAIVHRDADGALSLDHETGDAVSFTERHPRLGALVTLLLGPIDTLLFGNQLVSLYGAAEQSPEELAIGHLARTVPAGGTAVIADVDEPDPGLLDARLPGATLARRPYADVEREIDATREGSAENG</sequence>
<evidence type="ECO:0000313" key="1">
    <source>
        <dbReference type="EMBL" id="GLL09199.1"/>
    </source>
</evidence>
<protein>
    <submittedName>
        <fullName evidence="1">Uncharacterized protein</fullName>
    </submittedName>
</protein>
<proteinExistence type="predicted"/>
<reference evidence="1" key="1">
    <citation type="journal article" date="2014" name="Int. J. Syst. Evol. Microbiol.">
        <title>Complete genome sequence of Corynebacterium casei LMG S-19264T (=DSM 44701T), isolated from a smear-ripened cheese.</title>
        <authorList>
            <consortium name="US DOE Joint Genome Institute (JGI-PGF)"/>
            <person name="Walter F."/>
            <person name="Albersmeier A."/>
            <person name="Kalinowski J."/>
            <person name="Ruckert C."/>
        </authorList>
    </citation>
    <scope>NUCLEOTIDE SEQUENCE</scope>
    <source>
        <strain evidence="1">VKM Ac-1069</strain>
    </source>
</reference>
<dbReference type="Proteomes" id="UP001143463">
    <property type="component" value="Unassembled WGS sequence"/>
</dbReference>
<dbReference type="AlphaFoldDB" id="A0A9W6KYV2"/>
<name>A0A9W6KYV2_9PSEU</name>
<evidence type="ECO:0000313" key="2">
    <source>
        <dbReference type="Proteomes" id="UP001143463"/>
    </source>
</evidence>
<dbReference type="EMBL" id="BSFQ01000001">
    <property type="protein sequence ID" value="GLL09199.1"/>
    <property type="molecule type" value="Genomic_DNA"/>
</dbReference>
<organism evidence="1 2">
    <name type="scientific">Pseudonocardia halophobica</name>
    <dbReference type="NCBI Taxonomy" id="29401"/>
    <lineage>
        <taxon>Bacteria</taxon>
        <taxon>Bacillati</taxon>
        <taxon>Actinomycetota</taxon>
        <taxon>Actinomycetes</taxon>
        <taxon>Pseudonocardiales</taxon>
        <taxon>Pseudonocardiaceae</taxon>
        <taxon>Pseudonocardia</taxon>
    </lineage>
</organism>
<comment type="caution">
    <text evidence="1">The sequence shown here is derived from an EMBL/GenBank/DDBJ whole genome shotgun (WGS) entry which is preliminary data.</text>
</comment>
<gene>
    <name evidence="1" type="ORF">GCM10017577_03390</name>
</gene>
<keyword evidence="2" id="KW-1185">Reference proteome</keyword>